<evidence type="ECO:0000259" key="1">
    <source>
        <dbReference type="Pfam" id="PF07238"/>
    </source>
</evidence>
<dbReference type="EMBL" id="CP114976">
    <property type="protein sequence ID" value="WBE26403.1"/>
    <property type="molecule type" value="Genomic_DNA"/>
</dbReference>
<sequence length="191" mass="21368">MSTQDTEDRREYYRIDDQIALQIRLPGSESEEDSLIFSLLGDLHLLEYEAQPLLRSVGETDRALSSYLKIINKRIDLLGQVLAQNLLKDIGPARDVSLSESGIAFIDELTHPLGTLLNLKIVLLPQGFGLHVNARVIEHRDTPAGVQMVSVFEDLADATRQILARHILHKQAQQRRLALQPSAAELAQCNN</sequence>
<accession>A0AAE9VSI0</accession>
<dbReference type="KEGG" id="dce:O6P33_06160"/>
<dbReference type="Proteomes" id="UP001212189">
    <property type="component" value="Chromosome"/>
</dbReference>
<dbReference type="InterPro" id="IPR009875">
    <property type="entry name" value="PilZ_domain"/>
</dbReference>
<feature type="domain" description="PilZ" evidence="1">
    <location>
        <begin position="96"/>
        <end position="167"/>
    </location>
</feature>
<dbReference type="GO" id="GO:0035438">
    <property type="term" value="F:cyclic-di-GMP binding"/>
    <property type="evidence" value="ECO:0007669"/>
    <property type="project" value="InterPro"/>
</dbReference>
<proteinExistence type="predicted"/>
<gene>
    <name evidence="2" type="ORF">O6P33_06160</name>
</gene>
<dbReference type="AlphaFoldDB" id="A0AAE9VSI0"/>
<reference evidence="2 3" key="1">
    <citation type="submission" date="2022-12" db="EMBL/GenBank/DDBJ databases">
        <title>Coexistence and Characterization of a Novel Tigecycline Resistance gene tet(X) variant and blaNDM-1 in a Pseudomonas caeni Isolate of Chicken Origin.</title>
        <authorList>
            <person name="Lu X."/>
            <person name="Zhang L."/>
            <person name="Li R."/>
            <person name="Wang Z."/>
        </authorList>
    </citation>
    <scope>NUCLEOTIDE SEQUENCE [LARGE SCALE GENOMIC DNA]</scope>
    <source>
        <strain evidence="2 3">CE14</strain>
    </source>
</reference>
<keyword evidence="3" id="KW-1185">Reference proteome</keyword>
<evidence type="ECO:0000313" key="3">
    <source>
        <dbReference type="Proteomes" id="UP001212189"/>
    </source>
</evidence>
<evidence type="ECO:0000313" key="2">
    <source>
        <dbReference type="EMBL" id="WBE26403.1"/>
    </source>
</evidence>
<dbReference type="Pfam" id="PF07238">
    <property type="entry name" value="PilZ"/>
    <property type="match status" value="1"/>
</dbReference>
<protein>
    <submittedName>
        <fullName evidence="2">PilZ domain-containing protein</fullName>
    </submittedName>
</protein>
<name>A0AAE9VSI0_9GAMM</name>
<dbReference type="RefSeq" id="WP_269819325.1">
    <property type="nucleotide sequence ID" value="NZ_CP114976.1"/>
</dbReference>
<organism evidence="2 3">
    <name type="scientific">Denitrificimonas caeni</name>
    <dbReference type="NCBI Taxonomy" id="521720"/>
    <lineage>
        <taxon>Bacteria</taxon>
        <taxon>Pseudomonadati</taxon>
        <taxon>Pseudomonadota</taxon>
        <taxon>Gammaproteobacteria</taxon>
        <taxon>Pseudomonadales</taxon>
        <taxon>Pseudomonadaceae</taxon>
        <taxon>Denitrificimonas</taxon>
    </lineage>
</organism>